<keyword evidence="5 8" id="KW-1133">Transmembrane helix</keyword>
<evidence type="ECO:0000256" key="4">
    <source>
        <dbReference type="ARBA" id="ARBA00022692"/>
    </source>
</evidence>
<feature type="transmembrane region" description="Helical" evidence="8">
    <location>
        <begin position="235"/>
        <end position="260"/>
    </location>
</feature>
<dbReference type="RefSeq" id="WP_129894157.1">
    <property type="nucleotide sequence ID" value="NZ_CP035758.1"/>
</dbReference>
<evidence type="ECO:0000256" key="2">
    <source>
        <dbReference type="ARBA" id="ARBA00006434"/>
    </source>
</evidence>
<dbReference type="CDD" id="cd10322">
    <property type="entry name" value="SLC5sbd"/>
    <property type="match status" value="1"/>
</dbReference>
<evidence type="ECO:0000256" key="1">
    <source>
        <dbReference type="ARBA" id="ARBA00004141"/>
    </source>
</evidence>
<feature type="transmembrane region" description="Helical" evidence="8">
    <location>
        <begin position="188"/>
        <end position="207"/>
    </location>
</feature>
<dbReference type="InterPro" id="IPR038377">
    <property type="entry name" value="Na/Glc_symporter_sf"/>
</dbReference>
<comment type="subcellular location">
    <subcellularLocation>
        <location evidence="1">Membrane</location>
        <topology evidence="1">Multi-pass membrane protein</topology>
    </subcellularLocation>
</comment>
<feature type="transmembrane region" description="Helical" evidence="8">
    <location>
        <begin position="6"/>
        <end position="23"/>
    </location>
</feature>
<reference evidence="9 10" key="1">
    <citation type="submission" date="2019-01" db="EMBL/GenBank/DDBJ databases">
        <title>Ktedonosporobacter rubrisoli SCAWS-G2.</title>
        <authorList>
            <person name="Huang Y."/>
            <person name="Yan B."/>
        </authorList>
    </citation>
    <scope>NUCLEOTIDE SEQUENCE [LARGE SCALE GENOMIC DNA]</scope>
    <source>
        <strain evidence="9 10">SCAWS-G2</strain>
    </source>
</reference>
<dbReference type="PANTHER" id="PTHR48086">
    <property type="entry name" value="SODIUM/PROLINE SYMPORTER-RELATED"/>
    <property type="match status" value="1"/>
</dbReference>
<evidence type="ECO:0000256" key="8">
    <source>
        <dbReference type="SAM" id="Phobius"/>
    </source>
</evidence>
<comment type="similarity">
    <text evidence="2 7">Belongs to the sodium:solute symporter (SSF) (TC 2.A.21) family.</text>
</comment>
<organism evidence="9 10">
    <name type="scientific">Ktedonosporobacter rubrisoli</name>
    <dbReference type="NCBI Taxonomy" id="2509675"/>
    <lineage>
        <taxon>Bacteria</taxon>
        <taxon>Bacillati</taxon>
        <taxon>Chloroflexota</taxon>
        <taxon>Ktedonobacteria</taxon>
        <taxon>Ktedonobacterales</taxon>
        <taxon>Ktedonosporobacteraceae</taxon>
        <taxon>Ktedonosporobacter</taxon>
    </lineage>
</organism>
<keyword evidence="4 8" id="KW-0812">Transmembrane</keyword>
<feature type="transmembrane region" description="Helical" evidence="8">
    <location>
        <begin position="73"/>
        <end position="95"/>
    </location>
</feature>
<dbReference type="AlphaFoldDB" id="A0A4P6K4D8"/>
<dbReference type="Gene3D" id="1.20.1730.10">
    <property type="entry name" value="Sodium/glucose cotransporter"/>
    <property type="match status" value="1"/>
</dbReference>
<dbReference type="EMBL" id="CP035758">
    <property type="protein sequence ID" value="QBD83089.1"/>
    <property type="molecule type" value="Genomic_DNA"/>
</dbReference>
<gene>
    <name evidence="9" type="ORF">EPA93_46860</name>
</gene>
<evidence type="ECO:0000313" key="10">
    <source>
        <dbReference type="Proteomes" id="UP000290365"/>
    </source>
</evidence>
<evidence type="ECO:0000313" key="9">
    <source>
        <dbReference type="EMBL" id="QBD83089.1"/>
    </source>
</evidence>
<proteinExistence type="inferred from homology"/>
<keyword evidence="6 8" id="KW-0472">Membrane</keyword>
<dbReference type="Pfam" id="PF00474">
    <property type="entry name" value="SSF"/>
    <property type="match status" value="1"/>
</dbReference>
<keyword evidence="3" id="KW-0813">Transport</keyword>
<dbReference type="Proteomes" id="UP000290365">
    <property type="component" value="Chromosome"/>
</dbReference>
<sequence length="486" mass="52119">MNVALIITAAIVILAFILGMLSGRKVKMNLEQWSVGGRNFGTLLLWLLMAGEIYTTFTFLGASGYAYLNGGPVFYILGYGALAYAVSYFLLPPIWRYAKEHGLITQSDYFVKRFQSPWLGVLTAVVGVAFMIPYTELQLAGLGTIIQISTGEAIPTSWSLIIASVLTAVFVYASGLRSTAWISVLKDILMIVVVLIIGIGLPLYYFGSFGNMFAAVHQAHPHFLSLPGGSKNLGIGWFITTLILTSLGFFMWPHAFGAVYSSKSERAIQKNAIFLPIYQILLMLIFFVGFTALLIVPGLKGSASNGALLVLSVKAEPSWLVGLIGGAGALTAMVPASLILLQAATLVSRNIYQAVIRPEASEETVHLLARILVLVLTAVTLYFALFAPNLIVNLLLTGYDGVTQFFPAVAMSLLWPQRTNKIGAASGIIVGVGLVMILLLTNHDPLWGVNAGFIALVANIVVTVVVSLATTRAASPAIALQEQGQD</sequence>
<dbReference type="PROSITE" id="PS50283">
    <property type="entry name" value="NA_SOLUT_SYMP_3"/>
    <property type="match status" value="1"/>
</dbReference>
<evidence type="ECO:0000256" key="6">
    <source>
        <dbReference type="ARBA" id="ARBA00023136"/>
    </source>
</evidence>
<dbReference type="OrthoDB" id="9810181at2"/>
<dbReference type="PANTHER" id="PTHR48086:SF8">
    <property type="entry name" value="MONOCARBOXYLIC ACID PERMEASE"/>
    <property type="match status" value="1"/>
</dbReference>
<feature type="transmembrane region" description="Helical" evidence="8">
    <location>
        <begin position="116"/>
        <end position="135"/>
    </location>
</feature>
<keyword evidence="10" id="KW-1185">Reference proteome</keyword>
<feature type="transmembrane region" description="Helical" evidence="8">
    <location>
        <begin position="272"/>
        <end position="299"/>
    </location>
</feature>
<evidence type="ECO:0000256" key="7">
    <source>
        <dbReference type="RuleBase" id="RU362091"/>
    </source>
</evidence>
<feature type="transmembrane region" description="Helical" evidence="8">
    <location>
        <begin position="391"/>
        <end position="415"/>
    </location>
</feature>
<dbReference type="GO" id="GO:0005886">
    <property type="term" value="C:plasma membrane"/>
    <property type="evidence" value="ECO:0007669"/>
    <property type="project" value="TreeGrafter"/>
</dbReference>
<dbReference type="KEGG" id="kbs:EPA93_46860"/>
<feature type="transmembrane region" description="Helical" evidence="8">
    <location>
        <begin position="319"/>
        <end position="347"/>
    </location>
</feature>
<dbReference type="GO" id="GO:0022857">
    <property type="term" value="F:transmembrane transporter activity"/>
    <property type="evidence" value="ECO:0007669"/>
    <property type="project" value="InterPro"/>
</dbReference>
<feature type="transmembrane region" description="Helical" evidence="8">
    <location>
        <begin position="367"/>
        <end position="385"/>
    </location>
</feature>
<evidence type="ECO:0000256" key="3">
    <source>
        <dbReference type="ARBA" id="ARBA00022448"/>
    </source>
</evidence>
<name>A0A4P6K4D8_KTERU</name>
<accession>A0A4P6K4D8</accession>
<feature type="transmembrane region" description="Helical" evidence="8">
    <location>
        <begin position="43"/>
        <end position="67"/>
    </location>
</feature>
<protein>
    <submittedName>
        <fullName evidence="9">Sodium:solute symporter family protein</fullName>
    </submittedName>
</protein>
<dbReference type="InterPro" id="IPR050277">
    <property type="entry name" value="Sodium:Solute_Symporter"/>
</dbReference>
<evidence type="ECO:0000256" key="5">
    <source>
        <dbReference type="ARBA" id="ARBA00022989"/>
    </source>
</evidence>
<feature type="transmembrane region" description="Helical" evidence="8">
    <location>
        <begin position="447"/>
        <end position="469"/>
    </location>
</feature>
<feature type="transmembrane region" description="Helical" evidence="8">
    <location>
        <begin position="155"/>
        <end position="176"/>
    </location>
</feature>
<feature type="transmembrane region" description="Helical" evidence="8">
    <location>
        <begin position="422"/>
        <end position="441"/>
    </location>
</feature>
<dbReference type="InterPro" id="IPR001734">
    <property type="entry name" value="Na/solute_symporter"/>
</dbReference>